<dbReference type="Pfam" id="PF00067">
    <property type="entry name" value="p450"/>
    <property type="match status" value="1"/>
</dbReference>
<dbReference type="PANTHER" id="PTHR46696:SF4">
    <property type="entry name" value="BIOTIN BIOSYNTHESIS CYTOCHROME P450"/>
    <property type="match status" value="1"/>
</dbReference>
<dbReference type="Gene3D" id="1.10.630.10">
    <property type="entry name" value="Cytochrome P450"/>
    <property type="match status" value="1"/>
</dbReference>
<keyword evidence="6 8" id="KW-0408">Iron</keyword>
<evidence type="ECO:0000256" key="3">
    <source>
        <dbReference type="ARBA" id="ARBA00022617"/>
    </source>
</evidence>
<dbReference type="PROSITE" id="PS00086">
    <property type="entry name" value="CYTOCHROME_P450"/>
    <property type="match status" value="1"/>
</dbReference>
<evidence type="ECO:0000256" key="6">
    <source>
        <dbReference type="ARBA" id="ARBA00023004"/>
    </source>
</evidence>
<dbReference type="EMBL" id="JBHUFB010000019">
    <property type="protein sequence ID" value="MFD1814596.1"/>
    <property type="molecule type" value="Genomic_DNA"/>
</dbReference>
<dbReference type="InterPro" id="IPR036396">
    <property type="entry name" value="Cyt_P450_sf"/>
</dbReference>
<reference evidence="10" key="1">
    <citation type="journal article" date="2019" name="Int. J. Syst. Evol. Microbiol.">
        <title>The Global Catalogue of Microorganisms (GCM) 10K type strain sequencing project: providing services to taxonomists for standard genome sequencing and annotation.</title>
        <authorList>
            <consortium name="The Broad Institute Genomics Platform"/>
            <consortium name="The Broad Institute Genome Sequencing Center for Infectious Disease"/>
            <person name="Wu L."/>
            <person name="Ma J."/>
        </authorList>
    </citation>
    <scope>NUCLEOTIDE SEQUENCE [LARGE SCALE GENOMIC DNA]</scope>
    <source>
        <strain evidence="10">DT72</strain>
    </source>
</reference>
<keyword evidence="5 8" id="KW-0560">Oxidoreductase</keyword>
<proteinExistence type="inferred from homology"/>
<dbReference type="InterPro" id="IPR017972">
    <property type="entry name" value="Cyt_P450_CS"/>
</dbReference>
<dbReference type="RefSeq" id="WP_378487072.1">
    <property type="nucleotide sequence ID" value="NZ_JBHUFB010000019.1"/>
</dbReference>
<evidence type="ECO:0000256" key="2">
    <source>
        <dbReference type="ARBA" id="ARBA00010617"/>
    </source>
</evidence>
<dbReference type="PANTHER" id="PTHR46696">
    <property type="entry name" value="P450, PUTATIVE (EUROFUNG)-RELATED"/>
    <property type="match status" value="1"/>
</dbReference>
<gene>
    <name evidence="9" type="ORF">ACFSJG_20460</name>
</gene>
<dbReference type="InterPro" id="IPR002397">
    <property type="entry name" value="Cyt_P450_B"/>
</dbReference>
<evidence type="ECO:0000256" key="7">
    <source>
        <dbReference type="ARBA" id="ARBA00023033"/>
    </source>
</evidence>
<evidence type="ECO:0000256" key="8">
    <source>
        <dbReference type="RuleBase" id="RU000461"/>
    </source>
</evidence>
<comment type="caution">
    <text evidence="9">The sequence shown here is derived from an EMBL/GenBank/DDBJ whole genome shotgun (WGS) entry which is preliminary data.</text>
</comment>
<name>A0ABW4P7V6_9NOCA</name>
<comment type="similarity">
    <text evidence="2 8">Belongs to the cytochrome P450 family.</text>
</comment>
<keyword evidence="10" id="KW-1185">Reference proteome</keyword>
<sequence length="422" mass="47527">MTDFDTIDYFTDPTLVDDPHPYYDHLRQQCPVTKMPVYGVVAVTGYDEASEVFRDADTYSNAITPTGPFPGLPFEPEGDDISEQLEAHRDQLPLSEHLVTFDPPQHQRTRALLGKLFTPRRIKESEDFLWGLADRQIDEFLADGKCELTQAYAQPFAMLTVANLLGVPEEDFDVFRTHLGAQKPGAMSADEAMVANPLEFLDSKFSVYIQDRRDNPRDDVLTALAESTYPDGEVPEVLALCHLATFLFGAGQDTTARLITSSLRHIADNPELQKQLREDRSLIPNFVEEALRMEGPVKSDFRLARRTTNLAGVEIPAGTTIMINPGAINRDPRRFEDPHEFDLHRHNAREHLAFGKGIHSCPGGPLSRAEARVTIERLLDRTENITISEEHHGPQGNRHFSYEPTYILRALAELHLEFTPAD</sequence>
<dbReference type="Proteomes" id="UP001597286">
    <property type="component" value="Unassembled WGS sequence"/>
</dbReference>
<dbReference type="PRINTS" id="PR00359">
    <property type="entry name" value="BP450"/>
</dbReference>
<dbReference type="InterPro" id="IPR001128">
    <property type="entry name" value="Cyt_P450"/>
</dbReference>
<evidence type="ECO:0000256" key="4">
    <source>
        <dbReference type="ARBA" id="ARBA00022723"/>
    </source>
</evidence>
<dbReference type="SUPFAM" id="SSF48264">
    <property type="entry name" value="Cytochrome P450"/>
    <property type="match status" value="1"/>
</dbReference>
<evidence type="ECO:0000313" key="9">
    <source>
        <dbReference type="EMBL" id="MFD1814596.1"/>
    </source>
</evidence>
<keyword evidence="4 8" id="KW-0479">Metal-binding</keyword>
<evidence type="ECO:0000313" key="10">
    <source>
        <dbReference type="Proteomes" id="UP001597286"/>
    </source>
</evidence>
<accession>A0ABW4P7V6</accession>
<comment type="cofactor">
    <cofactor evidence="1">
        <name>heme</name>
        <dbReference type="ChEBI" id="CHEBI:30413"/>
    </cofactor>
</comment>
<evidence type="ECO:0000256" key="5">
    <source>
        <dbReference type="ARBA" id="ARBA00023002"/>
    </source>
</evidence>
<keyword evidence="7 8" id="KW-0503">Monooxygenase</keyword>
<organism evidence="9 10">
    <name type="scientific">Rhodococcus gannanensis</name>
    <dbReference type="NCBI Taxonomy" id="1960308"/>
    <lineage>
        <taxon>Bacteria</taxon>
        <taxon>Bacillati</taxon>
        <taxon>Actinomycetota</taxon>
        <taxon>Actinomycetes</taxon>
        <taxon>Mycobacteriales</taxon>
        <taxon>Nocardiaceae</taxon>
        <taxon>Rhodococcus</taxon>
    </lineage>
</organism>
<keyword evidence="3 8" id="KW-0349">Heme</keyword>
<evidence type="ECO:0000256" key="1">
    <source>
        <dbReference type="ARBA" id="ARBA00001971"/>
    </source>
</evidence>
<protein>
    <submittedName>
        <fullName evidence="9">Cytochrome P450</fullName>
    </submittedName>
</protein>